<reference evidence="1 2" key="1">
    <citation type="submission" date="2024-05" db="EMBL/GenBank/DDBJ databases">
        <title>Genome sequencing and assembly of Indian major carp, Cirrhinus mrigala (Hamilton, 1822).</title>
        <authorList>
            <person name="Mohindra V."/>
            <person name="Chowdhury L.M."/>
            <person name="Lal K."/>
            <person name="Jena J.K."/>
        </authorList>
    </citation>
    <scope>NUCLEOTIDE SEQUENCE [LARGE SCALE GENOMIC DNA]</scope>
    <source>
        <strain evidence="1">CM1030</strain>
        <tissue evidence="1">Blood</tissue>
    </source>
</reference>
<gene>
    <name evidence="1" type="ORF">M9458_038872</name>
</gene>
<accession>A0ABD0P2E8</accession>
<proteinExistence type="predicted"/>
<evidence type="ECO:0008006" key="3">
    <source>
        <dbReference type="Google" id="ProtNLM"/>
    </source>
</evidence>
<feature type="non-terminal residue" evidence="1">
    <location>
        <position position="1"/>
    </location>
</feature>
<evidence type="ECO:0000313" key="1">
    <source>
        <dbReference type="EMBL" id="KAL0167028.1"/>
    </source>
</evidence>
<feature type="non-terminal residue" evidence="1">
    <location>
        <position position="67"/>
    </location>
</feature>
<organism evidence="1 2">
    <name type="scientific">Cirrhinus mrigala</name>
    <name type="common">Mrigala</name>
    <dbReference type="NCBI Taxonomy" id="683832"/>
    <lineage>
        <taxon>Eukaryota</taxon>
        <taxon>Metazoa</taxon>
        <taxon>Chordata</taxon>
        <taxon>Craniata</taxon>
        <taxon>Vertebrata</taxon>
        <taxon>Euteleostomi</taxon>
        <taxon>Actinopterygii</taxon>
        <taxon>Neopterygii</taxon>
        <taxon>Teleostei</taxon>
        <taxon>Ostariophysi</taxon>
        <taxon>Cypriniformes</taxon>
        <taxon>Cyprinidae</taxon>
        <taxon>Labeoninae</taxon>
        <taxon>Labeonini</taxon>
        <taxon>Cirrhinus</taxon>
    </lineage>
</organism>
<sequence length="67" mass="7639">HGCAAEHLSNGSVAFLQSTDEYAYDGENLTFGLSMHWNESVSRLERRCVETLTSFIDLQRERKFITA</sequence>
<keyword evidence="2" id="KW-1185">Reference proteome</keyword>
<protein>
    <recommendedName>
        <fullName evidence="3">MHC class I antigen</fullName>
    </recommendedName>
</protein>
<dbReference type="EMBL" id="JAMKFB020000019">
    <property type="protein sequence ID" value="KAL0167028.1"/>
    <property type="molecule type" value="Genomic_DNA"/>
</dbReference>
<evidence type="ECO:0000313" key="2">
    <source>
        <dbReference type="Proteomes" id="UP001529510"/>
    </source>
</evidence>
<dbReference type="Proteomes" id="UP001529510">
    <property type="component" value="Unassembled WGS sequence"/>
</dbReference>
<dbReference type="AlphaFoldDB" id="A0ABD0P2E8"/>
<name>A0ABD0P2E8_CIRMR</name>
<comment type="caution">
    <text evidence="1">The sequence shown here is derived from an EMBL/GenBank/DDBJ whole genome shotgun (WGS) entry which is preliminary data.</text>
</comment>